<feature type="non-terminal residue" evidence="2">
    <location>
        <position position="60"/>
    </location>
</feature>
<reference evidence="2 3" key="1">
    <citation type="journal article" date="2018" name="Front. Plant Sci.">
        <title>Red Clover (Trifolium pratense) and Zigzag Clover (T. medium) - A Picture of Genomic Similarities and Differences.</title>
        <authorList>
            <person name="Dluhosova J."/>
            <person name="Istvanek J."/>
            <person name="Nedelnik J."/>
            <person name="Repkova J."/>
        </authorList>
    </citation>
    <scope>NUCLEOTIDE SEQUENCE [LARGE SCALE GENOMIC DNA]</scope>
    <source>
        <strain evidence="3">cv. 10/8</strain>
        <tissue evidence="2">Leaf</tissue>
    </source>
</reference>
<accession>A0A392W6C2</accession>
<name>A0A392W6C2_9FABA</name>
<dbReference type="EMBL" id="LXQA011407707">
    <property type="protein sequence ID" value="MCI96184.1"/>
    <property type="molecule type" value="Genomic_DNA"/>
</dbReference>
<organism evidence="2 3">
    <name type="scientific">Trifolium medium</name>
    <dbReference type="NCBI Taxonomy" id="97028"/>
    <lineage>
        <taxon>Eukaryota</taxon>
        <taxon>Viridiplantae</taxon>
        <taxon>Streptophyta</taxon>
        <taxon>Embryophyta</taxon>
        <taxon>Tracheophyta</taxon>
        <taxon>Spermatophyta</taxon>
        <taxon>Magnoliopsida</taxon>
        <taxon>eudicotyledons</taxon>
        <taxon>Gunneridae</taxon>
        <taxon>Pentapetalae</taxon>
        <taxon>rosids</taxon>
        <taxon>fabids</taxon>
        <taxon>Fabales</taxon>
        <taxon>Fabaceae</taxon>
        <taxon>Papilionoideae</taxon>
        <taxon>50 kb inversion clade</taxon>
        <taxon>NPAAA clade</taxon>
        <taxon>Hologalegina</taxon>
        <taxon>IRL clade</taxon>
        <taxon>Trifolieae</taxon>
        <taxon>Trifolium</taxon>
    </lineage>
</organism>
<evidence type="ECO:0000313" key="3">
    <source>
        <dbReference type="Proteomes" id="UP000265520"/>
    </source>
</evidence>
<sequence length="60" mass="6822">MRTVSNEDRLKFLAWARQIKSQLEDTTVEPLTQLVVEDEGVKGGKRKKRNETGRITVPAP</sequence>
<dbReference type="AlphaFoldDB" id="A0A392W6C2"/>
<keyword evidence="3" id="KW-1185">Reference proteome</keyword>
<comment type="caution">
    <text evidence="2">The sequence shown here is derived from an EMBL/GenBank/DDBJ whole genome shotgun (WGS) entry which is preliminary data.</text>
</comment>
<feature type="region of interest" description="Disordered" evidence="1">
    <location>
        <begin position="41"/>
        <end position="60"/>
    </location>
</feature>
<proteinExistence type="predicted"/>
<dbReference type="Proteomes" id="UP000265520">
    <property type="component" value="Unassembled WGS sequence"/>
</dbReference>
<evidence type="ECO:0000313" key="2">
    <source>
        <dbReference type="EMBL" id="MCI96184.1"/>
    </source>
</evidence>
<evidence type="ECO:0000256" key="1">
    <source>
        <dbReference type="SAM" id="MobiDB-lite"/>
    </source>
</evidence>
<protein>
    <submittedName>
        <fullName evidence="2">Uncharacterized protein</fullName>
    </submittedName>
</protein>